<keyword evidence="3" id="KW-1185">Reference proteome</keyword>
<comment type="caution">
    <text evidence="2">The sequence shown here is derived from an EMBL/GenBank/DDBJ whole genome shotgun (WGS) entry which is preliminary data.</text>
</comment>
<dbReference type="RefSeq" id="WP_156052371.1">
    <property type="nucleotide sequence ID" value="NZ_JBIRUQ010000002.1"/>
</dbReference>
<reference evidence="2 3" key="1">
    <citation type="submission" date="2024-10" db="EMBL/GenBank/DDBJ databases">
        <title>The Natural Products Discovery Center: Release of the First 8490 Sequenced Strains for Exploring Actinobacteria Biosynthetic Diversity.</title>
        <authorList>
            <person name="Kalkreuter E."/>
            <person name="Kautsar S.A."/>
            <person name="Yang D."/>
            <person name="Bader C.D."/>
            <person name="Teijaro C.N."/>
            <person name="Fluegel L."/>
            <person name="Davis C.M."/>
            <person name="Simpson J.R."/>
            <person name="Lauterbach L."/>
            <person name="Steele A.D."/>
            <person name="Gui C."/>
            <person name="Meng S."/>
            <person name="Li G."/>
            <person name="Viehrig K."/>
            <person name="Ye F."/>
            <person name="Su P."/>
            <person name="Kiefer A.F."/>
            <person name="Nichols A."/>
            <person name="Cepeda A.J."/>
            <person name="Yan W."/>
            <person name="Fan B."/>
            <person name="Jiang Y."/>
            <person name="Adhikari A."/>
            <person name="Zheng C.-J."/>
            <person name="Schuster L."/>
            <person name="Cowan T.M."/>
            <person name="Smanski M.J."/>
            <person name="Chevrette M.G."/>
            <person name="De Carvalho L.P.S."/>
            <person name="Shen B."/>
        </authorList>
    </citation>
    <scope>NUCLEOTIDE SEQUENCE [LARGE SCALE GENOMIC DNA]</scope>
    <source>
        <strain evidence="2 3">NPDC020568</strain>
    </source>
</reference>
<name>A0ABW7TII0_9NOCA</name>
<protein>
    <recommendedName>
        <fullName evidence="4">S1 motif domain-containing protein</fullName>
    </recommendedName>
</protein>
<dbReference type="GeneID" id="93509539"/>
<dbReference type="Proteomes" id="UP001611263">
    <property type="component" value="Unassembled WGS sequence"/>
</dbReference>
<gene>
    <name evidence="2" type="ORF">ACH4WX_08985</name>
</gene>
<accession>A0ABW7TII0</accession>
<feature type="region of interest" description="Disordered" evidence="1">
    <location>
        <begin position="90"/>
        <end position="119"/>
    </location>
</feature>
<sequence>MTDHDPTELNLEIARKAYPVGQHLTGTVASIPKPGVIGLFVDLGTGTPPWGFVDVLHLPDAPEQWPAVGTITEFEVVHHTHEGHRVRLLPLDPTYRGSPRPPIKGQRLRAVKRSLSGDN</sequence>
<evidence type="ECO:0000256" key="1">
    <source>
        <dbReference type="SAM" id="MobiDB-lite"/>
    </source>
</evidence>
<dbReference type="EMBL" id="JBIRUQ010000002">
    <property type="protein sequence ID" value="MFI1460847.1"/>
    <property type="molecule type" value="Genomic_DNA"/>
</dbReference>
<proteinExistence type="predicted"/>
<evidence type="ECO:0000313" key="3">
    <source>
        <dbReference type="Proteomes" id="UP001611263"/>
    </source>
</evidence>
<evidence type="ECO:0008006" key="4">
    <source>
        <dbReference type="Google" id="ProtNLM"/>
    </source>
</evidence>
<organism evidence="2 3">
    <name type="scientific">Nocardia carnea</name>
    <dbReference type="NCBI Taxonomy" id="37328"/>
    <lineage>
        <taxon>Bacteria</taxon>
        <taxon>Bacillati</taxon>
        <taxon>Actinomycetota</taxon>
        <taxon>Actinomycetes</taxon>
        <taxon>Mycobacteriales</taxon>
        <taxon>Nocardiaceae</taxon>
        <taxon>Nocardia</taxon>
    </lineage>
</organism>
<evidence type="ECO:0000313" key="2">
    <source>
        <dbReference type="EMBL" id="MFI1460847.1"/>
    </source>
</evidence>
<dbReference type="SUPFAM" id="SSF50249">
    <property type="entry name" value="Nucleic acid-binding proteins"/>
    <property type="match status" value="1"/>
</dbReference>
<dbReference type="InterPro" id="IPR012340">
    <property type="entry name" value="NA-bd_OB-fold"/>
</dbReference>